<dbReference type="KEGG" id="rml:FF011L_32980"/>
<evidence type="ECO:0000256" key="2">
    <source>
        <dbReference type="SAM" id="SignalP"/>
    </source>
</evidence>
<organism evidence="4 5">
    <name type="scientific">Roseimaritima multifibrata</name>
    <dbReference type="NCBI Taxonomy" id="1930274"/>
    <lineage>
        <taxon>Bacteria</taxon>
        <taxon>Pseudomonadati</taxon>
        <taxon>Planctomycetota</taxon>
        <taxon>Planctomycetia</taxon>
        <taxon>Pirellulales</taxon>
        <taxon>Pirellulaceae</taxon>
        <taxon>Roseimaritima</taxon>
    </lineage>
</organism>
<dbReference type="SUPFAM" id="SSF53850">
    <property type="entry name" value="Periplasmic binding protein-like II"/>
    <property type="match status" value="1"/>
</dbReference>
<dbReference type="PANTHER" id="PTHR30570:SF1">
    <property type="entry name" value="PHOSPHATE-BINDING PROTEIN PSTS"/>
    <property type="match status" value="1"/>
</dbReference>
<feature type="signal peptide" evidence="2">
    <location>
        <begin position="1"/>
        <end position="25"/>
    </location>
</feature>
<feature type="domain" description="PBP" evidence="3">
    <location>
        <begin position="31"/>
        <end position="265"/>
    </location>
</feature>
<dbReference type="InterPro" id="IPR050811">
    <property type="entry name" value="Phosphate_ABC_transporter"/>
</dbReference>
<evidence type="ECO:0000256" key="1">
    <source>
        <dbReference type="ARBA" id="ARBA00022729"/>
    </source>
</evidence>
<keyword evidence="1 2" id="KW-0732">Signal</keyword>
<sequence length="281" mass="30192" precursor="true">MIVRPRFVCLPALFVLGLLPSFLSGCTSDDSPENDNQIVVTGSSTIAPLVAEIAKDFEALHPGVRIDVQSGGSSRGVADARRGLADIGMVSRDLKIEEGDLTAFTIARDGVGVIVHRDNPVDSLSDDQIVAIYTNRINNWNEVGGPDAPITVVNKAEGRSTLELFVEHFQLDNKQIQADTVIGDNEQGIKTVAGNPNAIGYVSIGTAEYDATHDIPIKLLPLSGVAASIENVRSGTFPLSRPLNLVVKIKPTGLAAEFIEFARSREVHPIILEQYFVPLSQ</sequence>
<gene>
    <name evidence="4" type="primary">pstS1</name>
    <name evidence="4" type="ORF">FF011L_32980</name>
</gene>
<dbReference type="CDD" id="cd13653">
    <property type="entry name" value="PBP2_phosphate_like_1"/>
    <property type="match status" value="1"/>
</dbReference>
<evidence type="ECO:0000313" key="4">
    <source>
        <dbReference type="EMBL" id="QDS94519.1"/>
    </source>
</evidence>
<dbReference type="Pfam" id="PF12849">
    <property type="entry name" value="PBP_like_2"/>
    <property type="match status" value="1"/>
</dbReference>
<accession>A0A517MI12</accession>
<keyword evidence="5" id="KW-1185">Reference proteome</keyword>
<dbReference type="PANTHER" id="PTHR30570">
    <property type="entry name" value="PERIPLASMIC PHOSPHATE BINDING COMPONENT OF PHOSPHATE ABC TRANSPORTER"/>
    <property type="match status" value="1"/>
</dbReference>
<name>A0A517MI12_9BACT</name>
<dbReference type="AlphaFoldDB" id="A0A517MI12"/>
<dbReference type="Proteomes" id="UP000320672">
    <property type="component" value="Chromosome"/>
</dbReference>
<proteinExistence type="predicted"/>
<dbReference type="RefSeq" id="WP_246109436.1">
    <property type="nucleotide sequence ID" value="NZ_CP036262.1"/>
</dbReference>
<protein>
    <submittedName>
        <fullName evidence="4">Phosphate-binding protein PstS 1</fullName>
    </submittedName>
</protein>
<dbReference type="EMBL" id="CP036262">
    <property type="protein sequence ID" value="QDS94519.1"/>
    <property type="molecule type" value="Genomic_DNA"/>
</dbReference>
<dbReference type="Gene3D" id="3.40.190.10">
    <property type="entry name" value="Periplasmic binding protein-like II"/>
    <property type="match status" value="2"/>
</dbReference>
<feature type="chain" id="PRO_5021701355" evidence="2">
    <location>
        <begin position="26"/>
        <end position="281"/>
    </location>
</feature>
<dbReference type="PROSITE" id="PS51257">
    <property type="entry name" value="PROKAR_LIPOPROTEIN"/>
    <property type="match status" value="1"/>
</dbReference>
<evidence type="ECO:0000259" key="3">
    <source>
        <dbReference type="Pfam" id="PF12849"/>
    </source>
</evidence>
<evidence type="ECO:0000313" key="5">
    <source>
        <dbReference type="Proteomes" id="UP000320672"/>
    </source>
</evidence>
<reference evidence="4 5" key="1">
    <citation type="submission" date="2019-02" db="EMBL/GenBank/DDBJ databases">
        <title>Deep-cultivation of Planctomycetes and their phenomic and genomic characterization uncovers novel biology.</title>
        <authorList>
            <person name="Wiegand S."/>
            <person name="Jogler M."/>
            <person name="Boedeker C."/>
            <person name="Pinto D."/>
            <person name="Vollmers J."/>
            <person name="Rivas-Marin E."/>
            <person name="Kohn T."/>
            <person name="Peeters S.H."/>
            <person name="Heuer A."/>
            <person name="Rast P."/>
            <person name="Oberbeckmann S."/>
            <person name="Bunk B."/>
            <person name="Jeske O."/>
            <person name="Meyerdierks A."/>
            <person name="Storesund J.E."/>
            <person name="Kallscheuer N."/>
            <person name="Luecker S."/>
            <person name="Lage O.M."/>
            <person name="Pohl T."/>
            <person name="Merkel B.J."/>
            <person name="Hornburger P."/>
            <person name="Mueller R.-W."/>
            <person name="Bruemmer F."/>
            <person name="Labrenz M."/>
            <person name="Spormann A.M."/>
            <person name="Op den Camp H."/>
            <person name="Overmann J."/>
            <person name="Amann R."/>
            <person name="Jetten M.S.M."/>
            <person name="Mascher T."/>
            <person name="Medema M.H."/>
            <person name="Devos D.P."/>
            <person name="Kaster A.-K."/>
            <person name="Ovreas L."/>
            <person name="Rohde M."/>
            <person name="Galperin M.Y."/>
            <person name="Jogler C."/>
        </authorList>
    </citation>
    <scope>NUCLEOTIDE SEQUENCE [LARGE SCALE GENOMIC DNA]</scope>
    <source>
        <strain evidence="4 5">FF011L</strain>
    </source>
</reference>
<dbReference type="InterPro" id="IPR024370">
    <property type="entry name" value="PBP_domain"/>
</dbReference>